<dbReference type="SUPFAM" id="SSF53756">
    <property type="entry name" value="UDP-Glycosyltransferase/glycogen phosphorylase"/>
    <property type="match status" value="1"/>
</dbReference>
<dbReference type="InterPro" id="IPR050194">
    <property type="entry name" value="Glycosyltransferase_grp1"/>
</dbReference>
<feature type="domain" description="Glycosyltransferase subfamily 4-like N-terminal" evidence="2">
    <location>
        <begin position="23"/>
        <end position="176"/>
    </location>
</feature>
<feature type="domain" description="Glycosyl transferase family 1" evidence="1">
    <location>
        <begin position="188"/>
        <end position="351"/>
    </location>
</feature>
<dbReference type="OrthoDB" id="5405057at2"/>
<dbReference type="Proteomes" id="UP000193136">
    <property type="component" value="Unassembled WGS sequence"/>
</dbReference>
<dbReference type="PANTHER" id="PTHR45947">
    <property type="entry name" value="SULFOQUINOVOSYL TRANSFERASE SQD2"/>
    <property type="match status" value="1"/>
</dbReference>
<dbReference type="InterPro" id="IPR028098">
    <property type="entry name" value="Glyco_trans_4-like_N"/>
</dbReference>
<dbReference type="AlphaFoldDB" id="A0A1X0YDZ2"/>
<keyword evidence="4" id="KW-1185">Reference proteome</keyword>
<evidence type="ECO:0000313" key="3">
    <source>
        <dbReference type="EMBL" id="ORJ63400.1"/>
    </source>
</evidence>
<dbReference type="STRING" id="1969733.B5V00_00610"/>
<dbReference type="Gene3D" id="3.40.50.2000">
    <property type="entry name" value="Glycogen Phosphorylase B"/>
    <property type="match status" value="2"/>
</dbReference>
<comment type="caution">
    <text evidence="3">The sequence shown here is derived from an EMBL/GenBank/DDBJ whole genome shotgun (WGS) entry which is preliminary data.</text>
</comment>
<dbReference type="Pfam" id="PF13439">
    <property type="entry name" value="Glyco_transf_4"/>
    <property type="match status" value="1"/>
</dbReference>
<proteinExistence type="predicted"/>
<name>A0A1X0YDZ2_9BACT</name>
<reference evidence="3 4" key="1">
    <citation type="submission" date="2017-03" db="EMBL/GenBank/DDBJ databases">
        <title>Genome sequence of Geothermobacter sp. EPR-M, Deep-Sea Iron Reducer.</title>
        <authorList>
            <person name="Tully B."/>
            <person name="Savalia P."/>
            <person name="Abuyen K."/>
            <person name="Baughan C."/>
            <person name="Romero E."/>
            <person name="Ronkowski C."/>
            <person name="Torres B."/>
            <person name="Tremblay J."/>
            <person name="Trujillo A."/>
            <person name="Tyler M."/>
            <person name="Perez-Rodriguez I."/>
            <person name="Amend J."/>
        </authorList>
    </citation>
    <scope>NUCLEOTIDE SEQUENCE [LARGE SCALE GENOMIC DNA]</scope>
    <source>
        <strain evidence="3 4">EPR-M</strain>
    </source>
</reference>
<gene>
    <name evidence="3" type="ORF">B5V00_00610</name>
</gene>
<sequence>MPGQEQVTRGNRVILHLIETGGPGGAEQMLLRLAEEYRRRGIEQMVCLRKEGWLAGEVRRRNLPLVISPLGRLPDLAWLRRMRGIALEKGVSGIHAHEFAMNVRGGLLASRLRVPCVATVHGRGYFDQKRSRRLAYRVTSRLAGLVAVSEDIRQQLIASGVSPKRVRVLANGVDVGRFAFDPEKRRRVRAGFGFTDQDVLLGSVGSYYPVKGHRHLVTAMKTLAETFSRVRLVLAGQGPLAEDLRKQAAGLGLTSRVQVTGYVEDTVGLLSALDLFVLPSLSEGQPLALLEAGANGRCIVASRVGGVPEILTDRENALLVEPGSADLLAQALAHLIANRSERERLGANAERTIRCHWSIRSVADRYLELLLPDPDLKKSGLEQARD</sequence>
<dbReference type="InterPro" id="IPR001296">
    <property type="entry name" value="Glyco_trans_1"/>
</dbReference>
<dbReference type="PANTHER" id="PTHR45947:SF3">
    <property type="entry name" value="SULFOQUINOVOSYL TRANSFERASE SQD2"/>
    <property type="match status" value="1"/>
</dbReference>
<evidence type="ECO:0000259" key="1">
    <source>
        <dbReference type="Pfam" id="PF00534"/>
    </source>
</evidence>
<dbReference type="Pfam" id="PF00534">
    <property type="entry name" value="Glycos_transf_1"/>
    <property type="match status" value="1"/>
</dbReference>
<dbReference type="EMBL" id="NAAD01000001">
    <property type="protein sequence ID" value="ORJ63400.1"/>
    <property type="molecule type" value="Genomic_DNA"/>
</dbReference>
<accession>A0A1X0YDZ2</accession>
<dbReference type="GO" id="GO:0016758">
    <property type="term" value="F:hexosyltransferase activity"/>
    <property type="evidence" value="ECO:0007669"/>
    <property type="project" value="TreeGrafter"/>
</dbReference>
<protein>
    <submittedName>
        <fullName evidence="3">Uncharacterized protein</fullName>
    </submittedName>
</protein>
<evidence type="ECO:0000259" key="2">
    <source>
        <dbReference type="Pfam" id="PF13439"/>
    </source>
</evidence>
<evidence type="ECO:0000313" key="4">
    <source>
        <dbReference type="Proteomes" id="UP000193136"/>
    </source>
</evidence>
<organism evidence="3 4">
    <name type="scientific">Geothermobacter hydrogeniphilus</name>
    <dbReference type="NCBI Taxonomy" id="1969733"/>
    <lineage>
        <taxon>Bacteria</taxon>
        <taxon>Pseudomonadati</taxon>
        <taxon>Thermodesulfobacteriota</taxon>
        <taxon>Desulfuromonadia</taxon>
        <taxon>Desulfuromonadales</taxon>
        <taxon>Geothermobacteraceae</taxon>
        <taxon>Geothermobacter</taxon>
    </lineage>
</organism>